<dbReference type="AlphaFoldDB" id="A0ABD0QB43"/>
<dbReference type="InterPro" id="IPR036397">
    <property type="entry name" value="RNaseH_sf"/>
</dbReference>
<feature type="non-terminal residue" evidence="1">
    <location>
        <position position="1"/>
    </location>
</feature>
<protein>
    <submittedName>
        <fullName evidence="1">Uncharacterized protein</fullName>
    </submittedName>
</protein>
<evidence type="ECO:0000313" key="2">
    <source>
        <dbReference type="Proteomes" id="UP001529510"/>
    </source>
</evidence>
<gene>
    <name evidence="1" type="ORF">M9458_022848</name>
</gene>
<proteinExistence type="predicted"/>
<organism evidence="1 2">
    <name type="scientific">Cirrhinus mrigala</name>
    <name type="common">Mrigala</name>
    <dbReference type="NCBI Taxonomy" id="683832"/>
    <lineage>
        <taxon>Eukaryota</taxon>
        <taxon>Metazoa</taxon>
        <taxon>Chordata</taxon>
        <taxon>Craniata</taxon>
        <taxon>Vertebrata</taxon>
        <taxon>Euteleostomi</taxon>
        <taxon>Actinopterygii</taxon>
        <taxon>Neopterygii</taxon>
        <taxon>Teleostei</taxon>
        <taxon>Ostariophysi</taxon>
        <taxon>Cypriniformes</taxon>
        <taxon>Cyprinidae</taxon>
        <taxon>Labeoninae</taxon>
        <taxon>Labeonini</taxon>
        <taxon>Cirrhinus</taxon>
    </lineage>
</organism>
<feature type="non-terminal residue" evidence="1">
    <location>
        <position position="193"/>
    </location>
</feature>
<dbReference type="Gene3D" id="3.30.420.10">
    <property type="entry name" value="Ribonuclease H-like superfamily/Ribonuclease H"/>
    <property type="match status" value="1"/>
</dbReference>
<sequence length="193" mass="21437">SAVWHYVKSSDNEVDDITRGKPLRDLSEESRWSQGPTFLKLPPDSWPEQPPLPLEELSCELRQSSFSGLVTTTTPSVKLQHYNTWAEYLNGYGAAYTSSADLHLDLLISIDSDIGSLPDGQTGTNFKGGQRELNDAFATLQDELKSHLANQQIKFTYNPPSAPHFGGCWEREIRSIKATLRVTIGAQTVAEEV</sequence>
<evidence type="ECO:0000313" key="1">
    <source>
        <dbReference type="EMBL" id="KAL0183473.1"/>
    </source>
</evidence>
<dbReference type="EMBL" id="JAMKFB020000010">
    <property type="protein sequence ID" value="KAL0183473.1"/>
    <property type="molecule type" value="Genomic_DNA"/>
</dbReference>
<dbReference type="PANTHER" id="PTHR47331">
    <property type="entry name" value="PHD-TYPE DOMAIN-CONTAINING PROTEIN"/>
    <property type="match status" value="1"/>
</dbReference>
<comment type="caution">
    <text evidence="1">The sequence shown here is derived from an EMBL/GenBank/DDBJ whole genome shotgun (WGS) entry which is preliminary data.</text>
</comment>
<reference evidence="1 2" key="1">
    <citation type="submission" date="2024-05" db="EMBL/GenBank/DDBJ databases">
        <title>Genome sequencing and assembly of Indian major carp, Cirrhinus mrigala (Hamilton, 1822).</title>
        <authorList>
            <person name="Mohindra V."/>
            <person name="Chowdhury L.M."/>
            <person name="Lal K."/>
            <person name="Jena J.K."/>
        </authorList>
    </citation>
    <scope>NUCLEOTIDE SEQUENCE [LARGE SCALE GENOMIC DNA]</scope>
    <source>
        <strain evidence="1">CM1030</strain>
        <tissue evidence="1">Blood</tissue>
    </source>
</reference>
<name>A0ABD0QB43_CIRMR</name>
<dbReference type="Proteomes" id="UP001529510">
    <property type="component" value="Unassembled WGS sequence"/>
</dbReference>
<dbReference type="PANTHER" id="PTHR47331:SF1">
    <property type="entry name" value="GAG-LIKE PROTEIN"/>
    <property type="match status" value="1"/>
</dbReference>
<keyword evidence="2" id="KW-1185">Reference proteome</keyword>
<accession>A0ABD0QB43</accession>